<dbReference type="PANTHER" id="PTHR43423">
    <property type="entry name" value="ABC TRANSPORTER I FAMILY MEMBER 17"/>
    <property type="match status" value="1"/>
</dbReference>
<evidence type="ECO:0000259" key="5">
    <source>
        <dbReference type="PROSITE" id="PS50893"/>
    </source>
</evidence>
<gene>
    <name evidence="6" type="ORF">CLV38_110112</name>
</gene>
<feature type="domain" description="ABC transporter" evidence="5">
    <location>
        <begin position="6"/>
        <end position="220"/>
    </location>
</feature>
<organism evidence="6 7">
    <name type="scientific">Alkalibacterium olivapovliticus</name>
    <dbReference type="NCBI Taxonomy" id="99907"/>
    <lineage>
        <taxon>Bacteria</taxon>
        <taxon>Bacillati</taxon>
        <taxon>Bacillota</taxon>
        <taxon>Bacilli</taxon>
        <taxon>Lactobacillales</taxon>
        <taxon>Carnobacteriaceae</taxon>
        <taxon>Alkalibacterium</taxon>
    </lineage>
</organism>
<keyword evidence="3" id="KW-0547">Nucleotide-binding</keyword>
<evidence type="ECO:0000256" key="1">
    <source>
        <dbReference type="ARBA" id="ARBA00022448"/>
    </source>
</evidence>
<dbReference type="Proteomes" id="UP000238205">
    <property type="component" value="Unassembled WGS sequence"/>
</dbReference>
<proteinExistence type="predicted"/>
<dbReference type="PROSITE" id="PS50893">
    <property type="entry name" value="ABC_TRANSPORTER_2"/>
    <property type="match status" value="1"/>
</dbReference>
<evidence type="ECO:0000256" key="2">
    <source>
        <dbReference type="ARBA" id="ARBA00022592"/>
    </source>
</evidence>
<name>A0A2T0W7G4_9LACT</name>
<reference evidence="6 7" key="1">
    <citation type="submission" date="2018-03" db="EMBL/GenBank/DDBJ databases">
        <title>Genomic Encyclopedia of Archaeal and Bacterial Type Strains, Phase II (KMG-II): from individual species to whole genera.</title>
        <authorList>
            <person name="Goeker M."/>
        </authorList>
    </citation>
    <scope>NUCLEOTIDE SEQUENCE [LARGE SCALE GENOMIC DNA]</scope>
    <source>
        <strain evidence="6 7">DSM 13175</strain>
    </source>
</reference>
<dbReference type="PROSITE" id="PS00211">
    <property type="entry name" value="ABC_TRANSPORTER_1"/>
    <property type="match status" value="1"/>
</dbReference>
<dbReference type="InterPro" id="IPR003439">
    <property type="entry name" value="ABC_transporter-like_ATP-bd"/>
</dbReference>
<dbReference type="Pfam" id="PF00005">
    <property type="entry name" value="ABC_tran"/>
    <property type="match status" value="1"/>
</dbReference>
<evidence type="ECO:0000256" key="4">
    <source>
        <dbReference type="ARBA" id="ARBA00022840"/>
    </source>
</evidence>
<dbReference type="GO" id="GO:0016887">
    <property type="term" value="F:ATP hydrolysis activity"/>
    <property type="evidence" value="ECO:0007669"/>
    <property type="project" value="InterPro"/>
</dbReference>
<dbReference type="GO" id="GO:0006817">
    <property type="term" value="P:phosphate ion transport"/>
    <property type="evidence" value="ECO:0007669"/>
    <property type="project" value="UniProtKB-KW"/>
</dbReference>
<keyword evidence="2" id="KW-0592">Phosphate transport</keyword>
<dbReference type="InterPro" id="IPR017871">
    <property type="entry name" value="ABC_transporter-like_CS"/>
</dbReference>
<dbReference type="PANTHER" id="PTHR43423:SF1">
    <property type="entry name" value="ABC TRANSPORTER I FAMILY MEMBER 17"/>
    <property type="match status" value="1"/>
</dbReference>
<evidence type="ECO:0000313" key="7">
    <source>
        <dbReference type="Proteomes" id="UP000238205"/>
    </source>
</evidence>
<keyword evidence="7" id="KW-1185">Reference proteome</keyword>
<comment type="caution">
    <text evidence="6">The sequence shown here is derived from an EMBL/GenBank/DDBJ whole genome shotgun (WGS) entry which is preliminary data.</text>
</comment>
<evidence type="ECO:0000313" key="6">
    <source>
        <dbReference type="EMBL" id="PRY82650.1"/>
    </source>
</evidence>
<dbReference type="SMART" id="SM00382">
    <property type="entry name" value="AAA"/>
    <property type="match status" value="1"/>
</dbReference>
<dbReference type="AlphaFoldDB" id="A0A2T0W7G4"/>
<sequence>MSKEIFRLERIGFKVENQQILENIRLTINKGDIVTVTGPSGGGKSTLLKLMGLLISPTSGKIYYKEKEISTYEPTEYRKQVSYFFQNAVLFDQTVRQNLSFPADIREENFDEVRAKEGLETVQLPSNYLDKPVKDLSGGEKQRVALIRNLMYPPEVLLMDEVTSSLDKENREIILSFIRRLNKEEQVTILWITHNQEEINASNEIITLVDGKTEGVKHGK</sequence>
<evidence type="ECO:0000256" key="3">
    <source>
        <dbReference type="ARBA" id="ARBA00022741"/>
    </source>
</evidence>
<dbReference type="InterPro" id="IPR003593">
    <property type="entry name" value="AAA+_ATPase"/>
</dbReference>
<dbReference type="OrthoDB" id="9785080at2"/>
<dbReference type="GO" id="GO:0005524">
    <property type="term" value="F:ATP binding"/>
    <property type="evidence" value="ECO:0007669"/>
    <property type="project" value="UniProtKB-KW"/>
</dbReference>
<dbReference type="Gene3D" id="3.40.50.300">
    <property type="entry name" value="P-loop containing nucleotide triphosphate hydrolases"/>
    <property type="match status" value="1"/>
</dbReference>
<dbReference type="EMBL" id="PVTO01000010">
    <property type="protein sequence ID" value="PRY82650.1"/>
    <property type="molecule type" value="Genomic_DNA"/>
</dbReference>
<protein>
    <submittedName>
        <fullName evidence="6">Putative ABC transport system ATP-binding protein</fullName>
    </submittedName>
</protein>
<keyword evidence="1" id="KW-0813">Transport</keyword>
<dbReference type="SUPFAM" id="SSF52540">
    <property type="entry name" value="P-loop containing nucleoside triphosphate hydrolases"/>
    <property type="match status" value="1"/>
</dbReference>
<keyword evidence="4 6" id="KW-0067">ATP-binding</keyword>
<accession>A0A2T0W7G4</accession>
<dbReference type="RefSeq" id="WP_106193172.1">
    <property type="nucleotide sequence ID" value="NZ_PVTO01000010.1"/>
</dbReference>
<dbReference type="InterPro" id="IPR027417">
    <property type="entry name" value="P-loop_NTPase"/>
</dbReference>